<dbReference type="EMBL" id="AGYG01000006">
    <property type="protein sequence ID" value="ENZ43210.1"/>
    <property type="molecule type" value="Genomic_DNA"/>
</dbReference>
<dbReference type="SUPFAM" id="SSF55816">
    <property type="entry name" value="5'-nucleotidase (syn. UDP-sugar hydrolase), C-terminal domain"/>
    <property type="match status" value="1"/>
</dbReference>
<dbReference type="PANTHER" id="PTHR11575:SF24">
    <property type="entry name" value="5'-NUCLEOTIDASE"/>
    <property type="match status" value="1"/>
</dbReference>
<dbReference type="InterPro" id="IPR006059">
    <property type="entry name" value="SBP"/>
</dbReference>
<dbReference type="InterPro" id="IPR006179">
    <property type="entry name" value="5_nucleotidase/apyrase"/>
</dbReference>
<dbReference type="PANTHER" id="PTHR11575">
    <property type="entry name" value="5'-NUCLEOTIDASE-RELATED"/>
    <property type="match status" value="1"/>
</dbReference>
<name>N9ZTN5_9FIRM</name>
<evidence type="ECO:0000259" key="1">
    <source>
        <dbReference type="Pfam" id="PF02872"/>
    </source>
</evidence>
<evidence type="ECO:0000313" key="3">
    <source>
        <dbReference type="Proteomes" id="UP000013041"/>
    </source>
</evidence>
<evidence type="ECO:0000313" key="2">
    <source>
        <dbReference type="EMBL" id="ENZ43210.1"/>
    </source>
</evidence>
<dbReference type="SUPFAM" id="SSF53850">
    <property type="entry name" value="Periplasmic binding protein-like II"/>
    <property type="match status" value="1"/>
</dbReference>
<reference evidence="2 3" key="1">
    <citation type="submission" date="2013-01" db="EMBL/GenBank/DDBJ databases">
        <title>The Genome Sequence of Clostridium bolteae 90B8.</title>
        <authorList>
            <consortium name="The Broad Institute Genome Sequencing Platform"/>
            <person name="Earl A."/>
            <person name="Ward D."/>
            <person name="Feldgarden M."/>
            <person name="Gevers D."/>
            <person name="Courvalin P."/>
            <person name="Lambert T."/>
            <person name="Walker B."/>
            <person name="Young S.K."/>
            <person name="Zeng Q."/>
            <person name="Gargeya S."/>
            <person name="Fitzgerald M."/>
            <person name="Haas B."/>
            <person name="Abouelleil A."/>
            <person name="Alvarado L."/>
            <person name="Arachchi H.M."/>
            <person name="Berlin A.M."/>
            <person name="Chapman S.B."/>
            <person name="Dewar J."/>
            <person name="Goldberg J."/>
            <person name="Griggs A."/>
            <person name="Gujja S."/>
            <person name="Hansen M."/>
            <person name="Howarth C."/>
            <person name="Imamovic A."/>
            <person name="Larimer J."/>
            <person name="McCowan C."/>
            <person name="Murphy C."/>
            <person name="Neiman D."/>
            <person name="Pearson M."/>
            <person name="Priest M."/>
            <person name="Roberts A."/>
            <person name="Saif S."/>
            <person name="Shea T."/>
            <person name="Sisk P."/>
            <person name="Sykes S."/>
            <person name="Wortman J."/>
            <person name="Nusbaum C."/>
            <person name="Birren B."/>
        </authorList>
    </citation>
    <scope>NUCLEOTIDE SEQUENCE [LARGE SCALE GENOMIC DNA]</scope>
    <source>
        <strain evidence="2 3">90B8</strain>
    </source>
</reference>
<proteinExistence type="predicted"/>
<feature type="domain" description="5'-Nucleotidase C-terminal" evidence="1">
    <location>
        <begin position="449"/>
        <end position="599"/>
    </location>
</feature>
<comment type="caution">
    <text evidence="2">The sequence shown here is derived from an EMBL/GenBank/DDBJ whole genome shotgun (WGS) entry which is preliminary data.</text>
</comment>
<dbReference type="GO" id="GO:0016787">
    <property type="term" value="F:hydrolase activity"/>
    <property type="evidence" value="ECO:0007669"/>
    <property type="project" value="InterPro"/>
</dbReference>
<accession>N9ZTN5</accession>
<dbReference type="Gene3D" id="3.40.190.10">
    <property type="entry name" value="Periplasmic binding protein-like II"/>
    <property type="match status" value="2"/>
</dbReference>
<dbReference type="HOGENOM" id="CLU_026980_0_0_9"/>
<dbReference type="Proteomes" id="UP000013041">
    <property type="component" value="Unassembled WGS sequence"/>
</dbReference>
<dbReference type="PATRIC" id="fig|997897.5.peg.1010"/>
<dbReference type="Pfam" id="PF13416">
    <property type="entry name" value="SBP_bac_8"/>
    <property type="match status" value="1"/>
</dbReference>
<dbReference type="InterPro" id="IPR036907">
    <property type="entry name" value="5'-Nucleotdase_C_sf"/>
</dbReference>
<dbReference type="GO" id="GO:0009166">
    <property type="term" value="P:nucleotide catabolic process"/>
    <property type="evidence" value="ECO:0007669"/>
    <property type="project" value="InterPro"/>
</dbReference>
<dbReference type="Pfam" id="PF02872">
    <property type="entry name" value="5_nucleotid_C"/>
    <property type="match status" value="1"/>
</dbReference>
<dbReference type="Gene3D" id="3.90.780.10">
    <property type="entry name" value="5'-Nucleotidase, C-terminal domain"/>
    <property type="match status" value="1"/>
</dbReference>
<dbReference type="InterPro" id="IPR008334">
    <property type="entry name" value="5'-Nucleotdase_C"/>
</dbReference>
<dbReference type="AlphaFoldDB" id="N9ZTN5"/>
<gene>
    <name evidence="2" type="ORF">HMPREF1097_00943</name>
</gene>
<organism evidence="2 3">
    <name type="scientific">Enterocloster bolteae 90B8</name>
    <dbReference type="NCBI Taxonomy" id="997897"/>
    <lineage>
        <taxon>Bacteria</taxon>
        <taxon>Bacillati</taxon>
        <taxon>Bacillota</taxon>
        <taxon>Clostridia</taxon>
        <taxon>Lachnospirales</taxon>
        <taxon>Lachnospiraceae</taxon>
        <taxon>Enterocloster</taxon>
    </lineage>
</organism>
<sequence length="664" mass="74100">MKENYYLMKVQSYVNFPGLYFKKATSHCLCFIILACMLAGCAQEPEDIKTVISILYFNECGNLEKLVEDTYSDIDLQFERLSYPSEQMRRLEKGMGPELVVFTQPSDEISEKYLLDISDTQASTAYDGTVMQQLQVDGITYFLPLPGQYSGYIVNETFFRKAGIPLPISNQELLEAVGKMKELGIGVGEDGINFSISSATNAELGTYYAGYMVPDFLGTVDGVDWLAAFRRKEATFTGTWESMLTLTDQMVEAGLLDTAAMGRKRNLIRDAQRMADGTLAVSFGNSSLYQECRELNQTYVQDGIAPEYSYRMLPLLSDEGNENWLLLAPSAYVAVNAAVNEEKQEAAKRVLELISTSEGQEAVMKDLQMGVSYLHNYQPDTAFIPEGLEEYIQSGYIYNIQFPDRVIEYLGSQVRQTLVGKMTLQEALEAVDRYYYEGSETVDYDLSVIGTVGHDMLLQNYNVRLGETEIGNLLADSVAEASGAPIAVVNGGGIRSSLYQGEVYGEELSAVCPYDNVVIILEMKGKTLWEMMENSLTTITDDLPGGRFLHVSGFSYIFDSRKPAGQRVSEIRLADGTELDQNSTYQVAVNDYMAGRQGYAEGNGDGYKMLNCYDGQTTRGNVNLILETNMTYRDALAQYFENHRDTMIDKKTTGRITDLAKKGY</sequence>
<protein>
    <recommendedName>
        <fullName evidence="1">5'-Nucleotidase C-terminal domain-containing protein</fullName>
    </recommendedName>
</protein>